<dbReference type="RefSeq" id="WP_349299996.1">
    <property type="nucleotide sequence ID" value="NZ_JBEDNQ010000009.1"/>
</dbReference>
<dbReference type="PANTHER" id="PTHR31435:SF10">
    <property type="entry name" value="BSR4717 PROTEIN"/>
    <property type="match status" value="1"/>
</dbReference>
<dbReference type="Proteomes" id="UP001494902">
    <property type="component" value="Unassembled WGS sequence"/>
</dbReference>
<organism evidence="2 3">
    <name type="scientific">Pseudonocardia nematodicida</name>
    <dbReference type="NCBI Taxonomy" id="1206997"/>
    <lineage>
        <taxon>Bacteria</taxon>
        <taxon>Bacillati</taxon>
        <taxon>Actinomycetota</taxon>
        <taxon>Actinomycetes</taxon>
        <taxon>Pseudonocardiales</taxon>
        <taxon>Pseudonocardiaceae</taxon>
        <taxon>Pseudonocardia</taxon>
    </lineage>
</organism>
<dbReference type="InterPro" id="IPR031165">
    <property type="entry name" value="GNAT_YJDJ"/>
</dbReference>
<reference evidence="2 3" key="1">
    <citation type="submission" date="2024-03" db="EMBL/GenBank/DDBJ databases">
        <title>Draft genome sequence of Pseudonocardia nematodicida JCM 31783.</title>
        <authorList>
            <person name="Butdee W."/>
            <person name="Duangmal K."/>
        </authorList>
    </citation>
    <scope>NUCLEOTIDE SEQUENCE [LARGE SCALE GENOMIC DNA]</scope>
    <source>
        <strain evidence="2 3">JCM 31783</strain>
    </source>
</reference>
<dbReference type="SUPFAM" id="SSF55729">
    <property type="entry name" value="Acyl-CoA N-acyltransferases (Nat)"/>
    <property type="match status" value="1"/>
</dbReference>
<keyword evidence="2" id="KW-0012">Acyltransferase</keyword>
<evidence type="ECO:0000313" key="2">
    <source>
        <dbReference type="EMBL" id="MEQ3552923.1"/>
    </source>
</evidence>
<keyword evidence="2" id="KW-0808">Transferase</keyword>
<dbReference type="InterPro" id="IPR045057">
    <property type="entry name" value="Gcn5-rel_NAT"/>
</dbReference>
<dbReference type="PROSITE" id="PS51729">
    <property type="entry name" value="GNAT_YJDJ"/>
    <property type="match status" value="1"/>
</dbReference>
<accession>A0ABV1KEN0</accession>
<comment type="caution">
    <text evidence="2">The sequence shown here is derived from an EMBL/GenBank/DDBJ whole genome shotgun (WGS) entry which is preliminary data.</text>
</comment>
<evidence type="ECO:0000259" key="1">
    <source>
        <dbReference type="PROSITE" id="PS51729"/>
    </source>
</evidence>
<dbReference type="PANTHER" id="PTHR31435">
    <property type="entry name" value="PROTEIN NATD1"/>
    <property type="match status" value="1"/>
</dbReference>
<dbReference type="Pfam" id="PF14542">
    <property type="entry name" value="Acetyltransf_CG"/>
    <property type="match status" value="1"/>
</dbReference>
<name>A0ABV1KEN0_9PSEU</name>
<keyword evidence="3" id="KW-1185">Reference proteome</keyword>
<proteinExistence type="predicted"/>
<dbReference type="GO" id="GO:0016746">
    <property type="term" value="F:acyltransferase activity"/>
    <property type="evidence" value="ECO:0007669"/>
    <property type="project" value="UniProtKB-KW"/>
</dbReference>
<dbReference type="EC" id="2.3.1.-" evidence="2"/>
<gene>
    <name evidence="2" type="ORF">WIS52_20860</name>
</gene>
<dbReference type="EMBL" id="JBEDNQ010000009">
    <property type="protein sequence ID" value="MEQ3552923.1"/>
    <property type="molecule type" value="Genomic_DNA"/>
</dbReference>
<feature type="domain" description="N-acetyltransferase" evidence="1">
    <location>
        <begin position="11"/>
        <end position="97"/>
    </location>
</feature>
<sequence>MDDTAGAPEVSQAAGASRYEVRVDGELAGLAAYVDRDDQRIFYHTEIRDEFGGRGLGGVLVSRALADARAAGRRIVPMCPFVARWVKTHHDVDDVLDPVTPEAIAAVRERV</sequence>
<protein>
    <submittedName>
        <fullName evidence="2">GNAT family N-acetyltransferase</fullName>
        <ecNumber evidence="2">2.3.1.-</ecNumber>
    </submittedName>
</protein>
<dbReference type="InterPro" id="IPR016181">
    <property type="entry name" value="Acyl_CoA_acyltransferase"/>
</dbReference>
<evidence type="ECO:0000313" key="3">
    <source>
        <dbReference type="Proteomes" id="UP001494902"/>
    </source>
</evidence>
<dbReference type="Gene3D" id="3.40.630.30">
    <property type="match status" value="1"/>
</dbReference>